<dbReference type="EMBL" id="GBRH01247889">
    <property type="protein sequence ID" value="JAD50006.1"/>
    <property type="molecule type" value="Transcribed_RNA"/>
</dbReference>
<proteinExistence type="predicted"/>
<organism evidence="1">
    <name type="scientific">Arundo donax</name>
    <name type="common">Giant reed</name>
    <name type="synonym">Donax arundinaceus</name>
    <dbReference type="NCBI Taxonomy" id="35708"/>
    <lineage>
        <taxon>Eukaryota</taxon>
        <taxon>Viridiplantae</taxon>
        <taxon>Streptophyta</taxon>
        <taxon>Embryophyta</taxon>
        <taxon>Tracheophyta</taxon>
        <taxon>Spermatophyta</taxon>
        <taxon>Magnoliopsida</taxon>
        <taxon>Liliopsida</taxon>
        <taxon>Poales</taxon>
        <taxon>Poaceae</taxon>
        <taxon>PACMAD clade</taxon>
        <taxon>Arundinoideae</taxon>
        <taxon>Arundineae</taxon>
        <taxon>Arundo</taxon>
    </lineage>
</organism>
<protein>
    <submittedName>
        <fullName evidence="1">Uncharacterized protein</fullName>
    </submittedName>
</protein>
<dbReference type="AlphaFoldDB" id="A0A0A9AFT2"/>
<name>A0A0A9AFT2_ARUDO</name>
<evidence type="ECO:0000313" key="1">
    <source>
        <dbReference type="EMBL" id="JAD50006.1"/>
    </source>
</evidence>
<reference evidence="1" key="2">
    <citation type="journal article" date="2015" name="Data Brief">
        <title>Shoot transcriptome of the giant reed, Arundo donax.</title>
        <authorList>
            <person name="Barrero R.A."/>
            <person name="Guerrero F.D."/>
            <person name="Moolhuijzen P."/>
            <person name="Goolsby J.A."/>
            <person name="Tidwell J."/>
            <person name="Bellgard S.E."/>
            <person name="Bellgard M.I."/>
        </authorList>
    </citation>
    <scope>NUCLEOTIDE SEQUENCE</scope>
    <source>
        <tissue evidence="1">Shoot tissue taken approximately 20 cm above the soil surface</tissue>
    </source>
</reference>
<accession>A0A0A9AFT2</accession>
<sequence length="33" mass="3801">MNFTKLQVHLMIRCGACCCGCNRWQLGERISND</sequence>
<reference evidence="1" key="1">
    <citation type="submission" date="2014-09" db="EMBL/GenBank/DDBJ databases">
        <authorList>
            <person name="Magalhaes I.L.F."/>
            <person name="Oliveira U."/>
            <person name="Santos F.R."/>
            <person name="Vidigal T.H.D.A."/>
            <person name="Brescovit A.D."/>
            <person name="Santos A.J."/>
        </authorList>
    </citation>
    <scope>NUCLEOTIDE SEQUENCE</scope>
    <source>
        <tissue evidence="1">Shoot tissue taken approximately 20 cm above the soil surface</tissue>
    </source>
</reference>